<reference evidence="2" key="1">
    <citation type="submission" date="2020-05" db="EMBL/GenBank/DDBJ databases">
        <authorList>
            <person name="Chiriac C."/>
            <person name="Salcher M."/>
            <person name="Ghai R."/>
            <person name="Kavagutti S V."/>
        </authorList>
    </citation>
    <scope>NUCLEOTIDE SEQUENCE</scope>
</reference>
<gene>
    <name evidence="1" type="ORF">UFOPK2754_00285</name>
    <name evidence="2" type="ORF">UFOPK3139_01347</name>
    <name evidence="3" type="ORF">UFOPK3543_00405</name>
    <name evidence="4" type="ORF">UFOPK3967_01165</name>
</gene>
<evidence type="ECO:0000313" key="1">
    <source>
        <dbReference type="EMBL" id="CAB4727995.1"/>
    </source>
</evidence>
<dbReference type="EMBL" id="CAFABA010000048">
    <property type="protein sequence ID" value="CAB4829876.1"/>
    <property type="molecule type" value="Genomic_DNA"/>
</dbReference>
<evidence type="ECO:0000313" key="3">
    <source>
        <dbReference type="EMBL" id="CAB4892923.1"/>
    </source>
</evidence>
<dbReference type="EMBL" id="CAFBMH010000008">
    <property type="protein sequence ID" value="CAB4892923.1"/>
    <property type="molecule type" value="Genomic_DNA"/>
</dbReference>
<dbReference type="EMBL" id="CAFBOS010000058">
    <property type="protein sequence ID" value="CAB4993440.1"/>
    <property type="molecule type" value="Genomic_DNA"/>
</dbReference>
<name>A0A6J7AAA9_9ZZZZ</name>
<protein>
    <submittedName>
        <fullName evidence="2">Unannotated protein</fullName>
    </submittedName>
</protein>
<evidence type="ECO:0000313" key="4">
    <source>
        <dbReference type="EMBL" id="CAB4993440.1"/>
    </source>
</evidence>
<dbReference type="EMBL" id="CAEZYR010000006">
    <property type="protein sequence ID" value="CAB4727995.1"/>
    <property type="molecule type" value="Genomic_DNA"/>
</dbReference>
<proteinExistence type="predicted"/>
<dbReference type="AlphaFoldDB" id="A0A6J7AAA9"/>
<sequence>MENTVRFASAMVFARRFNTSASRVLPLAVSELRASQSSMPCGAASHALVCRKASRLD</sequence>
<evidence type="ECO:0000313" key="2">
    <source>
        <dbReference type="EMBL" id="CAB4829876.1"/>
    </source>
</evidence>
<accession>A0A6J7AAA9</accession>
<organism evidence="2">
    <name type="scientific">freshwater metagenome</name>
    <dbReference type="NCBI Taxonomy" id="449393"/>
    <lineage>
        <taxon>unclassified sequences</taxon>
        <taxon>metagenomes</taxon>
        <taxon>ecological metagenomes</taxon>
    </lineage>
</organism>